<reference evidence="3" key="1">
    <citation type="submission" date="2016-10" db="EMBL/GenBank/DDBJ databases">
        <authorList>
            <person name="Varghese N."/>
            <person name="Submissions S."/>
        </authorList>
    </citation>
    <scope>NUCLEOTIDE SEQUENCE [LARGE SCALE GENOMIC DNA]</scope>
    <source>
        <strain evidence="3">DSM 25329</strain>
    </source>
</reference>
<gene>
    <name evidence="2" type="ORF">SAMN04487996_102439</name>
</gene>
<feature type="domain" description="DUF6265" evidence="1">
    <location>
        <begin position="43"/>
        <end position="149"/>
    </location>
</feature>
<dbReference type="OrthoDB" id="5382295at2"/>
<evidence type="ECO:0000259" key="1">
    <source>
        <dbReference type="Pfam" id="PF19780"/>
    </source>
</evidence>
<accession>A0A1G6YFG0</accession>
<sequence>MRIYPSLSELFKRNVPLLFLAICGFSQDNAFTQKDFEKLKPIVGTWLNKRTRGDIYETWVRKGEREFTGMSYTVANGDTTPLERVRLYIQAQEIVYAPVAAGQNDEKEVLFKLKTIEGNRFVFENLQHDFSKRIVYDFRSSDSLYAHIEGEMQSKQRRIDYPYRRIH</sequence>
<dbReference type="EMBL" id="FNAN01000002">
    <property type="protein sequence ID" value="SDD89011.1"/>
    <property type="molecule type" value="Genomic_DNA"/>
</dbReference>
<evidence type="ECO:0000313" key="2">
    <source>
        <dbReference type="EMBL" id="SDD89011.1"/>
    </source>
</evidence>
<dbReference type="Pfam" id="PF19780">
    <property type="entry name" value="DUF6265"/>
    <property type="match status" value="1"/>
</dbReference>
<proteinExistence type="predicted"/>
<dbReference type="InterPro" id="IPR046232">
    <property type="entry name" value="DUF6265"/>
</dbReference>
<organism evidence="2 3">
    <name type="scientific">Dyadobacter soli</name>
    <dbReference type="NCBI Taxonomy" id="659014"/>
    <lineage>
        <taxon>Bacteria</taxon>
        <taxon>Pseudomonadati</taxon>
        <taxon>Bacteroidota</taxon>
        <taxon>Cytophagia</taxon>
        <taxon>Cytophagales</taxon>
        <taxon>Spirosomataceae</taxon>
        <taxon>Dyadobacter</taxon>
    </lineage>
</organism>
<dbReference type="RefSeq" id="WP_090147073.1">
    <property type="nucleotide sequence ID" value="NZ_FNAN01000002.1"/>
</dbReference>
<protein>
    <recommendedName>
        <fullName evidence="1">DUF6265 domain-containing protein</fullName>
    </recommendedName>
</protein>
<dbReference type="AlphaFoldDB" id="A0A1G6YFG0"/>
<dbReference type="Proteomes" id="UP000198748">
    <property type="component" value="Unassembled WGS sequence"/>
</dbReference>
<keyword evidence="3" id="KW-1185">Reference proteome</keyword>
<evidence type="ECO:0000313" key="3">
    <source>
        <dbReference type="Proteomes" id="UP000198748"/>
    </source>
</evidence>
<name>A0A1G6YFG0_9BACT</name>
<dbReference type="STRING" id="659014.SAMN04487996_102439"/>